<organism evidence="2 3">
    <name type="scientific">Streptomyces halstedii</name>
    <dbReference type="NCBI Taxonomy" id="1944"/>
    <lineage>
        <taxon>Bacteria</taxon>
        <taxon>Bacillati</taxon>
        <taxon>Actinomycetota</taxon>
        <taxon>Actinomycetes</taxon>
        <taxon>Kitasatosporales</taxon>
        <taxon>Streptomycetaceae</taxon>
        <taxon>Streptomyces</taxon>
    </lineage>
</organism>
<dbReference type="RefSeq" id="WP_164349408.1">
    <property type="nucleotide sequence ID" value="NZ_JAAGLQ010000648.1"/>
</dbReference>
<evidence type="ECO:0000256" key="1">
    <source>
        <dbReference type="SAM" id="MobiDB-lite"/>
    </source>
</evidence>
<proteinExistence type="predicted"/>
<reference evidence="2 3" key="1">
    <citation type="submission" date="2020-01" db="EMBL/GenBank/DDBJ databases">
        <title>Insect and environment-associated Actinomycetes.</title>
        <authorList>
            <person name="Currrie C."/>
            <person name="Chevrette M."/>
            <person name="Carlson C."/>
            <person name="Stubbendieck R."/>
            <person name="Wendt-Pienkowski E."/>
        </authorList>
    </citation>
    <scope>NUCLEOTIDE SEQUENCE [LARGE SCALE GENOMIC DNA]</scope>
    <source>
        <strain evidence="2 3">SID11342</strain>
    </source>
</reference>
<protein>
    <submittedName>
        <fullName evidence="2">Uncharacterized protein</fullName>
    </submittedName>
</protein>
<gene>
    <name evidence="2" type="ORF">G3I29_31195</name>
</gene>
<sequence>MKYHRPHRRKATPGDRTRGPSRTWRITASWDTRPDRPAVRTTTDKRARDRMISEFVEQAGYVIVEEARGYEWRTWREFDGPALVAEAVAEAEAAAAERHRRDQAEAAQRAYRHAADYAKQAARNEYAAQLDQADARDRLARLMAQPPGTRDQRARHTAGGR</sequence>
<dbReference type="AlphaFoldDB" id="A0A6N9UAX9"/>
<feature type="region of interest" description="Disordered" evidence="1">
    <location>
        <begin position="142"/>
        <end position="161"/>
    </location>
</feature>
<evidence type="ECO:0000313" key="3">
    <source>
        <dbReference type="Proteomes" id="UP000471293"/>
    </source>
</evidence>
<dbReference type="EMBL" id="JAAGLQ010000648">
    <property type="protein sequence ID" value="NEA19842.1"/>
    <property type="molecule type" value="Genomic_DNA"/>
</dbReference>
<feature type="region of interest" description="Disordered" evidence="1">
    <location>
        <begin position="1"/>
        <end position="24"/>
    </location>
</feature>
<comment type="caution">
    <text evidence="2">The sequence shown here is derived from an EMBL/GenBank/DDBJ whole genome shotgun (WGS) entry which is preliminary data.</text>
</comment>
<dbReference type="Proteomes" id="UP000471293">
    <property type="component" value="Unassembled WGS sequence"/>
</dbReference>
<name>A0A6N9UAX9_STRHA</name>
<evidence type="ECO:0000313" key="2">
    <source>
        <dbReference type="EMBL" id="NEA19842.1"/>
    </source>
</evidence>
<feature type="compositionally biased region" description="Basic residues" evidence="1">
    <location>
        <begin position="1"/>
        <end position="11"/>
    </location>
</feature>
<accession>A0A6N9UAX9</accession>